<comment type="caution">
    <text evidence="5">The sequence shown here is derived from an EMBL/GenBank/DDBJ whole genome shotgun (WGS) entry which is preliminary data.</text>
</comment>
<evidence type="ECO:0000313" key="5">
    <source>
        <dbReference type="EMBL" id="MFD2541495.1"/>
    </source>
</evidence>
<dbReference type="PANTHER" id="PTHR10161:SF14">
    <property type="entry name" value="TARTRATE-RESISTANT ACID PHOSPHATASE TYPE 5"/>
    <property type="match status" value="1"/>
</dbReference>
<evidence type="ECO:0000256" key="2">
    <source>
        <dbReference type="ARBA" id="ARBA00022801"/>
    </source>
</evidence>
<dbReference type="Proteomes" id="UP001597467">
    <property type="component" value="Unassembled WGS sequence"/>
</dbReference>
<evidence type="ECO:0000259" key="4">
    <source>
        <dbReference type="Pfam" id="PF00149"/>
    </source>
</evidence>
<organism evidence="5 6">
    <name type="scientific">Lacinutrix gracilariae</name>
    <dbReference type="NCBI Taxonomy" id="1747198"/>
    <lineage>
        <taxon>Bacteria</taxon>
        <taxon>Pseudomonadati</taxon>
        <taxon>Bacteroidota</taxon>
        <taxon>Flavobacteriia</taxon>
        <taxon>Flavobacteriales</taxon>
        <taxon>Flavobacteriaceae</taxon>
        <taxon>Lacinutrix</taxon>
    </lineage>
</organism>
<dbReference type="InterPro" id="IPR029052">
    <property type="entry name" value="Metallo-depent_PP-like"/>
</dbReference>
<evidence type="ECO:0000256" key="3">
    <source>
        <dbReference type="SAM" id="SignalP"/>
    </source>
</evidence>
<keyword evidence="6" id="KW-1185">Reference proteome</keyword>
<sequence>MSKKLFSKFFAILLLSSCATYKAQYKNSTSVNTFPDKEIEHSFYLIGDGGNSPLGESSKTIQAFKSELAKASKNSTAIFLGDNIYPKGLPNKESEDRAFAEHQLNTQTQATVDFKGNTIFIPGNHDWYSNGLKGLKRQEKYIESILGKDTFLPENGCPIDKIHVSDDVELIIIDTQWFVTNWNNHPTINDDCEIKTRELFFNEYSSLIKKARGKTTIVALHHPIYTNGLHGGQYHFKSHLSPAPVLGTLKNLLRVTTGVSNADIQNKRYNELRKRLITISQENSKVVFVSGHEHNLQYLVQDNLRQIVSGSGSKVTPTRNVGGGQFSYGTPGYARLDVFKDGSSYVRFYSVEDNKLVFETEVLKPDTNTIDTKFPETFPKEKSASIYSQEETDKSAFTKFLWGKRYRDTYSTKVTVPTVNLDTLFGGVTIGRRGGGTQSKSLRLITKDGKKQYVMRAMRKQGTQYLQAAFFKDQYLDGKFDDTAAEDLILDVFTGSHPYALFTVADLSDAVGVYHLNPKLYYIPKQNALGDYNEQFGDELYMIEEHASDGHGDLASFGFSNKVLSTADVMDKLHKDEDLVMDEAAYIRARLFDMLIGDWDRHQDQWRWLEFKENGKKVYRPLPRDRDQVFSIMSDGVMLTSAVAIIPTARLLRKYDDDLVDVKGVNVEPYPLDMEFIMQSNKEVWNAQVKTIQEGITDQVIDKAFLNFPEEVRGEVTDKIKATLKARRANLQKIADRYYNLVNKYAVIKGTNKDDWFDVERLPNGKTKVTAYRIKGGEKADIFHERTYNNTETNEIWIYGLDDDDTFHVFGNNTNNQMRVRLIGGQNHDVYNIEQGKKVTFYDYKSKESTIVNKNGHQKFTDDYETNVYDYKKLKNNINQLVPTIGSNPDDGLKIGIANTYTVYGFERNPFTSQHTISAAYYFATNGFEIDYKGEFANVFKGLNFGLDASFNSPNYAINFFDYGNSTPNLETDDVVDMDYNRVKIRSFSVKPSLIWRGQLGGYFKAGVLFENNEVERTTGRFINTFIGDGNEVSDAFYGADATYSFQNKDNKAFPTLGMQFGLQVGFKNNIDSNKGFGYIIPELGFDYKLIPSGALVLATNFSGHFNLGDNFEFYQAATLGANTGLRGYRNERFTGKSAFVQSTDLRLNFLSLKTNIIPISLGVYGGADYGRIWVDNDLVANASYNKDQWNTSFGGGLFVTMVDMFTANVSAFNSEDGMRVAFKLGFGF</sequence>
<evidence type="ECO:0000313" key="6">
    <source>
        <dbReference type="Proteomes" id="UP001597467"/>
    </source>
</evidence>
<dbReference type="InterPro" id="IPR051558">
    <property type="entry name" value="Metallophosphoesterase_PAP"/>
</dbReference>
<keyword evidence="2" id="KW-0378">Hydrolase</keyword>
<dbReference type="SUPFAM" id="SSF56300">
    <property type="entry name" value="Metallo-dependent phosphatases"/>
    <property type="match status" value="1"/>
</dbReference>
<feature type="chain" id="PRO_5045104605" evidence="3">
    <location>
        <begin position="24"/>
        <end position="1229"/>
    </location>
</feature>
<proteinExistence type="predicted"/>
<feature type="signal peptide" evidence="3">
    <location>
        <begin position="1"/>
        <end position="23"/>
    </location>
</feature>
<keyword evidence="1 3" id="KW-0732">Signal</keyword>
<protein>
    <submittedName>
        <fullName evidence="5">Metallophosphoesterase</fullName>
    </submittedName>
</protein>
<dbReference type="PANTHER" id="PTHR10161">
    <property type="entry name" value="TARTRATE-RESISTANT ACID PHOSPHATASE TYPE 5"/>
    <property type="match status" value="1"/>
</dbReference>
<reference evidence="6" key="1">
    <citation type="journal article" date="2019" name="Int. J. Syst. Evol. Microbiol.">
        <title>The Global Catalogue of Microorganisms (GCM) 10K type strain sequencing project: providing services to taxonomists for standard genome sequencing and annotation.</title>
        <authorList>
            <consortium name="The Broad Institute Genomics Platform"/>
            <consortium name="The Broad Institute Genome Sequencing Center for Infectious Disease"/>
            <person name="Wu L."/>
            <person name="Ma J."/>
        </authorList>
    </citation>
    <scope>NUCLEOTIDE SEQUENCE [LARGE SCALE GENOMIC DNA]</scope>
    <source>
        <strain evidence="6">KCTC 42808</strain>
    </source>
</reference>
<dbReference type="Pfam" id="PF00149">
    <property type="entry name" value="Metallophos"/>
    <property type="match status" value="1"/>
</dbReference>
<dbReference type="RefSeq" id="WP_379901261.1">
    <property type="nucleotide sequence ID" value="NZ_JBHULM010000007.1"/>
</dbReference>
<gene>
    <name evidence="5" type="ORF">ACFSSB_04125</name>
</gene>
<dbReference type="EMBL" id="JBHULM010000007">
    <property type="protein sequence ID" value="MFD2541495.1"/>
    <property type="molecule type" value="Genomic_DNA"/>
</dbReference>
<accession>A0ABW5K198</accession>
<dbReference type="InterPro" id="IPR004843">
    <property type="entry name" value="Calcineurin-like_PHP"/>
</dbReference>
<feature type="domain" description="Calcineurin-like phosphoesterase" evidence="4">
    <location>
        <begin position="61"/>
        <end position="237"/>
    </location>
</feature>
<evidence type="ECO:0000256" key="1">
    <source>
        <dbReference type="ARBA" id="ARBA00022729"/>
    </source>
</evidence>
<name>A0ABW5K198_9FLAO</name>
<dbReference type="Gene3D" id="3.60.21.10">
    <property type="match status" value="1"/>
</dbReference>